<dbReference type="GO" id="GO:0015935">
    <property type="term" value="C:small ribosomal subunit"/>
    <property type="evidence" value="ECO:0007669"/>
    <property type="project" value="TreeGrafter"/>
</dbReference>
<feature type="region of interest" description="Disordered" evidence="7">
    <location>
        <begin position="179"/>
        <end position="201"/>
    </location>
</feature>
<evidence type="ECO:0000256" key="6">
    <source>
        <dbReference type="RuleBase" id="RU003815"/>
    </source>
</evidence>
<dbReference type="InterPro" id="IPR014721">
    <property type="entry name" value="Ribsml_uS5_D2-typ_fold_subgr"/>
</dbReference>
<dbReference type="GO" id="GO:0006412">
    <property type="term" value="P:translation"/>
    <property type="evidence" value="ECO:0007669"/>
    <property type="project" value="InterPro"/>
</dbReference>
<dbReference type="InterPro" id="IPR000754">
    <property type="entry name" value="Ribosomal_uS9"/>
</dbReference>
<dbReference type="SUPFAM" id="SSF54211">
    <property type="entry name" value="Ribosomal protein S5 domain 2-like"/>
    <property type="match status" value="1"/>
</dbReference>
<dbReference type="GO" id="GO:0003735">
    <property type="term" value="F:structural constituent of ribosome"/>
    <property type="evidence" value="ECO:0007669"/>
    <property type="project" value="InterPro"/>
</dbReference>
<evidence type="ECO:0000256" key="2">
    <source>
        <dbReference type="ARBA" id="ARBA00022980"/>
    </source>
</evidence>
<evidence type="ECO:0000256" key="3">
    <source>
        <dbReference type="ARBA" id="ARBA00023274"/>
    </source>
</evidence>
<comment type="similarity">
    <text evidence="1 6">Belongs to the universal ribosomal protein uS9 family.</text>
</comment>
<evidence type="ECO:0000256" key="5">
    <source>
        <dbReference type="ARBA" id="ARBA00035437"/>
    </source>
</evidence>
<sequence>MKYDNVFTEIGLEIGPISQDKFDINQQKSKKQGWLSLVDEENKSDSIKVAFTTANGRHKRSVARALVYRGNRFNQQIMVNDLPLNDYFQNNSMLIDSIETFKDFIPATAVERRSRDYHPSQVNLTGSPKGYISGQVWVQGGGLSSQAKAVRLALVKALTKMGEEEKISLRKGGFVTTDARRKERKKYGLKKARKAPQFSKR</sequence>
<dbReference type="PANTHER" id="PTHR21569:SF1">
    <property type="entry name" value="SMALL RIBOSOMAL SUBUNIT PROTEIN US9M"/>
    <property type="match status" value="1"/>
</dbReference>
<dbReference type="PANTHER" id="PTHR21569">
    <property type="entry name" value="RIBOSOMAL PROTEIN S9"/>
    <property type="match status" value="1"/>
</dbReference>
<protein>
    <recommendedName>
        <fullName evidence="4">Small ribosomal subunit protein uS9c</fullName>
    </recommendedName>
    <alternativeName>
        <fullName evidence="5">30S ribosomal protein S9, chloroplastic</fullName>
    </alternativeName>
</protein>
<evidence type="ECO:0000256" key="7">
    <source>
        <dbReference type="SAM" id="MobiDB-lite"/>
    </source>
</evidence>
<dbReference type="Pfam" id="PF00380">
    <property type="entry name" value="Ribosomal_S9"/>
    <property type="match status" value="1"/>
</dbReference>
<dbReference type="AlphaFoldDB" id="A0A4D6C3H3"/>
<gene>
    <name evidence="8" type="primary">rps9</name>
</gene>
<evidence type="ECO:0000256" key="4">
    <source>
        <dbReference type="ARBA" id="ARBA00035152"/>
    </source>
</evidence>
<keyword evidence="8" id="KW-0934">Plastid</keyword>
<name>A0A4D6C3H3_9CHLO</name>
<evidence type="ECO:0000256" key="1">
    <source>
        <dbReference type="ARBA" id="ARBA00005251"/>
    </source>
</evidence>
<reference evidence="8" key="1">
    <citation type="journal article" date="2019" name="Genome Biol. Evol.">
        <title>Tracing the Evolution of the Plastome and Mitogenome in the Chloropicophyceae Uncovered Convergent tRNA Gene Losses and a Variant Plastid Genetic Code.</title>
        <authorList>
            <person name="Turmel M."/>
            <person name="Dos Santos A.L."/>
            <person name="Otis C."/>
            <person name="Sergerie R."/>
            <person name="Lemieux C."/>
        </authorList>
    </citation>
    <scope>NUCLEOTIDE SEQUENCE</scope>
</reference>
<accession>A0A4D6C3H3</accession>
<keyword evidence="8" id="KW-0150">Chloroplast</keyword>
<dbReference type="GO" id="GO:0003723">
    <property type="term" value="F:RNA binding"/>
    <property type="evidence" value="ECO:0007669"/>
    <property type="project" value="TreeGrafter"/>
</dbReference>
<dbReference type="Gene3D" id="3.30.230.10">
    <property type="match status" value="1"/>
</dbReference>
<evidence type="ECO:0000313" key="8">
    <source>
        <dbReference type="EMBL" id="QBX97947.1"/>
    </source>
</evidence>
<dbReference type="PROSITE" id="PS00360">
    <property type="entry name" value="RIBOSOMAL_S9"/>
    <property type="match status" value="1"/>
</dbReference>
<geneLocation type="chloroplast" evidence="8"/>
<feature type="compositionally biased region" description="Basic residues" evidence="7">
    <location>
        <begin position="182"/>
        <end position="201"/>
    </location>
</feature>
<dbReference type="InterPro" id="IPR020574">
    <property type="entry name" value="Ribosomal_uS9_CS"/>
</dbReference>
<keyword evidence="3 6" id="KW-0687">Ribonucleoprotein</keyword>
<dbReference type="InterPro" id="IPR020568">
    <property type="entry name" value="Ribosomal_Su5_D2-typ_SF"/>
</dbReference>
<organism evidence="8">
    <name type="scientific">Chloroparvula sp. RCC999</name>
    <dbReference type="NCBI Taxonomy" id="2565276"/>
    <lineage>
        <taxon>Eukaryota</taxon>
        <taxon>Viridiplantae</taxon>
        <taxon>Chlorophyta</taxon>
        <taxon>Chloropicophyceae</taxon>
        <taxon>Chloropicales</taxon>
        <taxon>Chloropicaceae</taxon>
        <taxon>Chloroparvula</taxon>
    </lineage>
</organism>
<proteinExistence type="inferred from homology"/>
<keyword evidence="2 6" id="KW-0689">Ribosomal protein</keyword>
<dbReference type="EMBL" id="MK085990">
    <property type="protein sequence ID" value="QBX97947.1"/>
    <property type="molecule type" value="Genomic_DNA"/>
</dbReference>